<evidence type="ECO:0000256" key="3">
    <source>
        <dbReference type="ARBA" id="ARBA00004241"/>
    </source>
</evidence>
<dbReference type="PANTHER" id="PTHR46393:SF7">
    <property type="entry name" value="COMPLEMENT C2"/>
    <property type="match status" value="1"/>
</dbReference>
<keyword evidence="9 12" id="KW-1015">Disulfide bond</keyword>
<dbReference type="GO" id="GO:0005524">
    <property type="term" value="F:ATP binding"/>
    <property type="evidence" value="ECO:0007669"/>
    <property type="project" value="InterPro"/>
</dbReference>
<dbReference type="InterPro" id="IPR035976">
    <property type="entry name" value="Sushi/SCR/CCP_sf"/>
</dbReference>
<feature type="domain" description="VWFA" evidence="14">
    <location>
        <begin position="558"/>
        <end position="671"/>
    </location>
</feature>
<dbReference type="Pfam" id="PF08423">
    <property type="entry name" value="Rad51"/>
    <property type="match status" value="1"/>
</dbReference>
<dbReference type="InterPro" id="IPR027417">
    <property type="entry name" value="P-loop_NTPase"/>
</dbReference>
<dbReference type="Gene3D" id="2.40.10.10">
    <property type="entry name" value="Trypsin-like serine proteases"/>
    <property type="match status" value="1"/>
</dbReference>
<dbReference type="InterPro" id="IPR002035">
    <property type="entry name" value="VWF_A"/>
</dbReference>
<protein>
    <recommendedName>
        <fullName evidence="11">C3/C5 convertase</fullName>
    </recommendedName>
</protein>
<evidence type="ECO:0000259" key="14">
    <source>
        <dbReference type="PROSITE" id="PS50234"/>
    </source>
</evidence>
<keyword evidence="8" id="KW-0391">Immunity</keyword>
<feature type="domain" description="Sushi" evidence="16">
    <location>
        <begin position="459"/>
        <end position="516"/>
    </location>
</feature>
<dbReference type="SMART" id="SM00020">
    <property type="entry name" value="Tryp_SPc"/>
    <property type="match status" value="1"/>
</dbReference>
<dbReference type="GO" id="GO:0004252">
    <property type="term" value="F:serine-type endopeptidase activity"/>
    <property type="evidence" value="ECO:0007669"/>
    <property type="project" value="InterPro"/>
</dbReference>
<keyword evidence="18" id="KW-1185">Reference proteome</keyword>
<dbReference type="GO" id="GO:0140664">
    <property type="term" value="F:ATP-dependent DNA damage sensor activity"/>
    <property type="evidence" value="ECO:0007669"/>
    <property type="project" value="InterPro"/>
</dbReference>
<evidence type="ECO:0000256" key="6">
    <source>
        <dbReference type="ARBA" id="ARBA00022729"/>
    </source>
</evidence>
<evidence type="ECO:0000256" key="10">
    <source>
        <dbReference type="ARBA" id="ARBA00023180"/>
    </source>
</evidence>
<dbReference type="CDD" id="cd00198">
    <property type="entry name" value="vWFA"/>
    <property type="match status" value="1"/>
</dbReference>
<evidence type="ECO:0000259" key="16">
    <source>
        <dbReference type="PROSITE" id="PS50923"/>
    </source>
</evidence>
<evidence type="ECO:0000256" key="8">
    <source>
        <dbReference type="ARBA" id="ARBA00022859"/>
    </source>
</evidence>
<evidence type="ECO:0000256" key="1">
    <source>
        <dbReference type="ARBA" id="ARBA00001936"/>
    </source>
</evidence>
<dbReference type="GO" id="GO:0003677">
    <property type="term" value="F:DNA binding"/>
    <property type="evidence" value="ECO:0007669"/>
    <property type="project" value="InterPro"/>
</dbReference>
<dbReference type="PROSITE" id="PS50234">
    <property type="entry name" value="VWFA"/>
    <property type="match status" value="1"/>
</dbReference>
<dbReference type="Gene3D" id="3.40.50.300">
    <property type="entry name" value="P-loop containing nucleotide triphosphate hydrolases"/>
    <property type="match status" value="1"/>
</dbReference>
<dbReference type="InterPro" id="IPR036465">
    <property type="entry name" value="vWFA_dom_sf"/>
</dbReference>
<dbReference type="CDD" id="cd19489">
    <property type="entry name" value="Rad51D"/>
    <property type="match status" value="1"/>
</dbReference>
<evidence type="ECO:0000313" key="18">
    <source>
        <dbReference type="Proteomes" id="UP000886611"/>
    </source>
</evidence>
<organism evidence="17 18">
    <name type="scientific">Polypterus senegalus</name>
    <name type="common">Senegal bichir</name>
    <dbReference type="NCBI Taxonomy" id="55291"/>
    <lineage>
        <taxon>Eukaryota</taxon>
        <taxon>Metazoa</taxon>
        <taxon>Chordata</taxon>
        <taxon>Craniata</taxon>
        <taxon>Vertebrata</taxon>
        <taxon>Euteleostomi</taxon>
        <taxon>Actinopterygii</taxon>
        <taxon>Polypteriformes</taxon>
        <taxon>Polypteridae</taxon>
        <taxon>Polypterus</taxon>
    </lineage>
</organism>
<name>A0A8X8BIS7_POLSE</name>
<comment type="caution">
    <text evidence="12">Lacks conserved residue(s) required for the propagation of feature annotation.</text>
</comment>
<dbReference type="PROSITE" id="PS00134">
    <property type="entry name" value="TRYPSIN_HIS"/>
    <property type="match status" value="1"/>
</dbReference>
<dbReference type="GO" id="GO:0006281">
    <property type="term" value="P:DNA repair"/>
    <property type="evidence" value="ECO:0007669"/>
    <property type="project" value="InterPro"/>
</dbReference>
<dbReference type="GO" id="GO:0009986">
    <property type="term" value="C:cell surface"/>
    <property type="evidence" value="ECO:0007669"/>
    <property type="project" value="UniProtKB-SubCell"/>
</dbReference>
<dbReference type="InterPro" id="IPR018114">
    <property type="entry name" value="TRYPSIN_HIS"/>
</dbReference>
<dbReference type="FunFam" id="2.40.10.10:FF:000068">
    <property type="entry name" value="transmembrane protease serine 2"/>
    <property type="match status" value="1"/>
</dbReference>
<dbReference type="PANTHER" id="PTHR46393">
    <property type="entry name" value="SUSHI DOMAIN-CONTAINING PROTEIN"/>
    <property type="match status" value="1"/>
</dbReference>
<evidence type="ECO:0000256" key="5">
    <source>
        <dbReference type="ARBA" id="ARBA00022659"/>
    </source>
</evidence>
<feature type="non-terminal residue" evidence="17">
    <location>
        <position position="966"/>
    </location>
</feature>
<dbReference type="InterPro" id="IPR000436">
    <property type="entry name" value="Sushi_SCR_CCP_dom"/>
</dbReference>
<dbReference type="GO" id="GO:0006508">
    <property type="term" value="P:proteolysis"/>
    <property type="evidence" value="ECO:0007669"/>
    <property type="project" value="InterPro"/>
</dbReference>
<dbReference type="InterPro" id="IPR009003">
    <property type="entry name" value="Peptidase_S1_PA"/>
</dbReference>
<evidence type="ECO:0000256" key="11">
    <source>
        <dbReference type="ARBA" id="ARBA00029636"/>
    </source>
</evidence>
<dbReference type="Proteomes" id="UP000886611">
    <property type="component" value="Unassembled WGS sequence"/>
</dbReference>
<dbReference type="SMART" id="SM00382">
    <property type="entry name" value="AAA"/>
    <property type="match status" value="1"/>
</dbReference>
<evidence type="ECO:0000256" key="12">
    <source>
        <dbReference type="PROSITE-ProRule" id="PRU00302"/>
    </source>
</evidence>
<keyword evidence="4" id="KW-0399">Innate immunity</keyword>
<feature type="domain" description="Peptidase S1" evidence="15">
    <location>
        <begin position="737"/>
        <end position="935"/>
    </location>
</feature>
<dbReference type="InterPro" id="IPR013632">
    <property type="entry name" value="Rad51_C"/>
</dbReference>
<proteinExistence type="predicted"/>
<dbReference type="SMART" id="SM00032">
    <property type="entry name" value="CCP"/>
    <property type="match status" value="3"/>
</dbReference>
<dbReference type="Pfam" id="PF00089">
    <property type="entry name" value="Trypsin"/>
    <property type="match status" value="1"/>
</dbReference>
<feature type="domain" description="RecA family profile 1" evidence="13">
    <location>
        <begin position="29"/>
        <end position="196"/>
    </location>
</feature>
<accession>A0A8X8BIS7</accession>
<dbReference type="SUPFAM" id="SSF57535">
    <property type="entry name" value="Complement control module/SCR domain"/>
    <property type="match status" value="3"/>
</dbReference>
<comment type="subcellular location">
    <subcellularLocation>
        <location evidence="3">Cell surface</location>
    </subcellularLocation>
</comment>
<dbReference type="InterPro" id="IPR001314">
    <property type="entry name" value="Peptidase_S1A"/>
</dbReference>
<dbReference type="PROSITE" id="PS50162">
    <property type="entry name" value="RECA_2"/>
    <property type="match status" value="1"/>
</dbReference>
<dbReference type="PRINTS" id="PR00722">
    <property type="entry name" value="CHYMOTRYPSIN"/>
</dbReference>
<comment type="caution">
    <text evidence="17">The sequence shown here is derived from an EMBL/GenBank/DDBJ whole genome shotgun (WGS) entry which is preliminary data.</text>
</comment>
<evidence type="ECO:0000259" key="15">
    <source>
        <dbReference type="PROSITE" id="PS50240"/>
    </source>
</evidence>
<feature type="disulfide bond" evidence="12">
    <location>
        <begin position="398"/>
        <end position="441"/>
    </location>
</feature>
<dbReference type="Pfam" id="PF00084">
    <property type="entry name" value="Sushi"/>
    <property type="match status" value="2"/>
</dbReference>
<evidence type="ECO:0000256" key="2">
    <source>
        <dbReference type="ARBA" id="ARBA00001946"/>
    </source>
</evidence>
<dbReference type="EMBL" id="JAATIS010005477">
    <property type="protein sequence ID" value="KAG2459208.1"/>
    <property type="molecule type" value="Genomic_DNA"/>
</dbReference>
<dbReference type="Gene3D" id="2.10.70.10">
    <property type="entry name" value="Complement Module, domain 1"/>
    <property type="match status" value="3"/>
</dbReference>
<dbReference type="SUPFAM" id="SSF52540">
    <property type="entry name" value="P-loop containing nucleoside triphosphate hydrolases"/>
    <property type="match status" value="1"/>
</dbReference>
<dbReference type="Pfam" id="PF00092">
    <property type="entry name" value="VWA"/>
    <property type="match status" value="1"/>
</dbReference>
<evidence type="ECO:0000259" key="13">
    <source>
        <dbReference type="PROSITE" id="PS50162"/>
    </source>
</evidence>
<dbReference type="InterPro" id="IPR043504">
    <property type="entry name" value="Peptidase_S1_PA_chymotrypsin"/>
</dbReference>
<comment type="cofactor">
    <cofactor evidence="1">
        <name>Mn(2+)</name>
        <dbReference type="ChEBI" id="CHEBI:29035"/>
    </cofactor>
</comment>
<comment type="cofactor">
    <cofactor evidence="2">
        <name>Mg(2+)</name>
        <dbReference type="ChEBI" id="CHEBI:18420"/>
    </cofactor>
</comment>
<dbReference type="InterPro" id="IPR020588">
    <property type="entry name" value="RecA_ATP-bd"/>
</dbReference>
<sequence length="966" mass="107219">LVAINRVLLAQYASFPINGADLYDELLSSTAILSTGNESLDKLLDSGLYTGEVTELIGAPGSGKTQVCLGVAANVACELKRNVVYIDSTGGLSASRLLEIVKSKVSTAEQQDKFDRNHILVTYELLTVNEMVSFVLQSPSGSSSLKAVIVDSVRAVLLPVIGGNQTEGLSLMMQLAGELRMISRDFCVAVLVTNHVTRESNGAVKPGLGRSWSHVPRTRILLQHVNSEMTTQNGLRRATLLKSSRQRGWYSKQKLKRSKYWFGCADSMSQNCLNGALAIVKEMIAVTLLVFLLGPVTLIQGKPSLNIDVLEENYKSGDLPSRERRDVDMSCNSEETIEGGSIVLPEVRSTGSVMKYECPEGTFAFPVGWRVCIQGRWSSLTDSGQDPISKAVCKPVKCVRPAAPQFGQMSPSDREYNSFNDTVHFSCLPGFELLGSSERTCQSNGRWSGNLPVCDKQENFCPNPGVPFGGVRSGDTFTLGSVVTFTCNSGLLLRGSVERKCLKNGVWSGVETTCEGRYEFDSAQDLAREMQNIKSQIFTSGEKTSEPALNPFSDRTHKLYFLVDASGTVGTYNFDKTLRFLDNYIRRIWKSGISVKVIFYDKISTRTIEVSRDPNLFNTESLVNRVQYNEFSPDAETNPGRALEALLENVRSAGSRPIKWTVFLIYIFVIGLGNAPRDQLEGVVPSKATEETGRQYSFFLPSYDSLEEVFNDPKWEGTSFEECGIRSKAWHRSVGRIFGGIKSQDADWPWQVYIYMVDKVAVECSGSIISNRWVLSAAHCYKSSDIASNLDNLFVVYGLTQRSKYSKDQVSVEQLIIHPSYNQHFDYDIALLKLKQDLTYSEMVSLEASVLRSINQTCLSRTVHSVQEEKRATPARIGIVSYGKSDVCGDKDFMGFYTNVPKMMTFVREHVKELQYNLSPASQLWLLEWSDAALFILHLDVLQVHPDEFPAALPGVAEVLQSMAPE</sequence>
<dbReference type="SUPFAM" id="SSF53300">
    <property type="entry name" value="vWA-like"/>
    <property type="match status" value="1"/>
</dbReference>
<dbReference type="CDD" id="cd00033">
    <property type="entry name" value="CCP"/>
    <property type="match status" value="2"/>
</dbReference>
<keyword evidence="7" id="KW-0677">Repeat</keyword>
<evidence type="ECO:0000256" key="7">
    <source>
        <dbReference type="ARBA" id="ARBA00022737"/>
    </source>
</evidence>
<feature type="disulfide bond" evidence="12">
    <location>
        <begin position="487"/>
        <end position="514"/>
    </location>
</feature>
<dbReference type="InterPro" id="IPR047323">
    <property type="entry name" value="Rad51D_C"/>
</dbReference>
<dbReference type="GO" id="GO:0045087">
    <property type="term" value="P:innate immune response"/>
    <property type="evidence" value="ECO:0007669"/>
    <property type="project" value="UniProtKB-KW"/>
</dbReference>
<reference evidence="17 18" key="1">
    <citation type="journal article" date="2021" name="Cell">
        <title>Tracing the genetic footprints of vertebrate landing in non-teleost ray-finned fishes.</title>
        <authorList>
            <person name="Bi X."/>
            <person name="Wang K."/>
            <person name="Yang L."/>
            <person name="Pan H."/>
            <person name="Jiang H."/>
            <person name="Wei Q."/>
            <person name="Fang M."/>
            <person name="Yu H."/>
            <person name="Zhu C."/>
            <person name="Cai Y."/>
            <person name="He Y."/>
            <person name="Gan X."/>
            <person name="Zeng H."/>
            <person name="Yu D."/>
            <person name="Zhu Y."/>
            <person name="Jiang H."/>
            <person name="Qiu Q."/>
            <person name="Yang H."/>
            <person name="Zhang Y.E."/>
            <person name="Wang W."/>
            <person name="Zhu M."/>
            <person name="He S."/>
            <person name="Zhang G."/>
        </authorList>
    </citation>
    <scope>NUCLEOTIDE SEQUENCE [LARGE SCALE GENOMIC DNA]</scope>
    <source>
        <strain evidence="17">Bchr_013</strain>
    </source>
</reference>
<keyword evidence="5 12" id="KW-0768">Sushi</keyword>
<feature type="non-terminal residue" evidence="17">
    <location>
        <position position="1"/>
    </location>
</feature>
<dbReference type="SUPFAM" id="SSF50494">
    <property type="entry name" value="Trypsin-like serine proteases"/>
    <property type="match status" value="1"/>
</dbReference>
<evidence type="ECO:0000256" key="4">
    <source>
        <dbReference type="ARBA" id="ARBA00022588"/>
    </source>
</evidence>
<gene>
    <name evidence="17" type="primary">Rad51d</name>
    <name evidence="17" type="ORF">GTO96_0019425</name>
</gene>
<keyword evidence="10" id="KW-0325">Glycoprotein</keyword>
<feature type="disulfide bond" evidence="12">
    <location>
        <begin position="427"/>
        <end position="454"/>
    </location>
</feature>
<evidence type="ECO:0000313" key="17">
    <source>
        <dbReference type="EMBL" id="KAG2459208.1"/>
    </source>
</evidence>
<dbReference type="PROSITE" id="PS50240">
    <property type="entry name" value="TRYPSIN_DOM"/>
    <property type="match status" value="1"/>
</dbReference>
<dbReference type="InterPro" id="IPR003593">
    <property type="entry name" value="AAA+_ATPase"/>
</dbReference>
<dbReference type="AlphaFoldDB" id="A0A8X8BIS7"/>
<dbReference type="Gene3D" id="3.40.50.410">
    <property type="entry name" value="von Willebrand factor, type A domain"/>
    <property type="match status" value="1"/>
</dbReference>
<evidence type="ECO:0000256" key="9">
    <source>
        <dbReference type="ARBA" id="ARBA00023157"/>
    </source>
</evidence>
<dbReference type="InterPro" id="IPR001254">
    <property type="entry name" value="Trypsin_dom"/>
</dbReference>
<keyword evidence="6" id="KW-0732">Signal</keyword>
<feature type="domain" description="Sushi" evidence="16">
    <location>
        <begin position="396"/>
        <end position="456"/>
    </location>
</feature>
<dbReference type="PROSITE" id="PS50923">
    <property type="entry name" value="SUSHI"/>
    <property type="match status" value="2"/>
</dbReference>